<gene>
    <name evidence="1" type="ORF">AFUS01_LOCUS40468</name>
</gene>
<name>A0A8J2LFC0_9HEXA</name>
<reference evidence="1" key="1">
    <citation type="submission" date="2021-06" db="EMBL/GenBank/DDBJ databases">
        <authorList>
            <person name="Hodson N. C."/>
            <person name="Mongue J. A."/>
            <person name="Jaron S. K."/>
        </authorList>
    </citation>
    <scope>NUCLEOTIDE SEQUENCE</scope>
</reference>
<feature type="non-terminal residue" evidence="1">
    <location>
        <position position="1"/>
    </location>
</feature>
<dbReference type="AlphaFoldDB" id="A0A8J2LFC0"/>
<dbReference type="OrthoDB" id="6682367at2759"/>
<keyword evidence="2" id="KW-1185">Reference proteome</keyword>
<dbReference type="EMBL" id="CAJVCH010557065">
    <property type="protein sequence ID" value="CAG7830681.1"/>
    <property type="molecule type" value="Genomic_DNA"/>
</dbReference>
<organism evidence="1 2">
    <name type="scientific">Allacma fusca</name>
    <dbReference type="NCBI Taxonomy" id="39272"/>
    <lineage>
        <taxon>Eukaryota</taxon>
        <taxon>Metazoa</taxon>
        <taxon>Ecdysozoa</taxon>
        <taxon>Arthropoda</taxon>
        <taxon>Hexapoda</taxon>
        <taxon>Collembola</taxon>
        <taxon>Symphypleona</taxon>
        <taxon>Sminthuridae</taxon>
        <taxon>Allacma</taxon>
    </lineage>
</organism>
<accession>A0A8J2LFC0</accession>
<proteinExistence type="predicted"/>
<evidence type="ECO:0000313" key="2">
    <source>
        <dbReference type="Proteomes" id="UP000708208"/>
    </source>
</evidence>
<dbReference type="Proteomes" id="UP000708208">
    <property type="component" value="Unassembled WGS sequence"/>
</dbReference>
<protein>
    <submittedName>
        <fullName evidence="1">Uncharacterized protein</fullName>
    </submittedName>
</protein>
<sequence>FINDLDGLSILQGTIPVFRTMSEYGRQLEANFPEIVKCIVVINGVLLSLV</sequence>
<comment type="caution">
    <text evidence="1">The sequence shown here is derived from an EMBL/GenBank/DDBJ whole genome shotgun (WGS) entry which is preliminary data.</text>
</comment>
<evidence type="ECO:0000313" key="1">
    <source>
        <dbReference type="EMBL" id="CAG7830681.1"/>
    </source>
</evidence>